<feature type="transmembrane region" description="Helical" evidence="13">
    <location>
        <begin position="12"/>
        <end position="32"/>
    </location>
</feature>
<evidence type="ECO:0000256" key="11">
    <source>
        <dbReference type="PROSITE-ProRule" id="PRU00284"/>
    </source>
</evidence>
<comment type="similarity">
    <text evidence="10">Belongs to the methyl-accepting chemotaxis (MCP) protein family.</text>
</comment>
<dbReference type="EMBL" id="JBHTCA010000014">
    <property type="protein sequence ID" value="MFC7410308.1"/>
    <property type="molecule type" value="Genomic_DNA"/>
</dbReference>
<dbReference type="PROSITE" id="PS50111">
    <property type="entry name" value="CHEMOTAXIS_TRANSDUC_2"/>
    <property type="match status" value="1"/>
</dbReference>
<gene>
    <name evidence="16" type="ORF">ACFQPB_15695</name>
</gene>
<dbReference type="PRINTS" id="PR00260">
    <property type="entry name" value="CHEMTRNSDUCR"/>
</dbReference>
<dbReference type="PROSITE" id="PS50885">
    <property type="entry name" value="HAMP"/>
    <property type="match status" value="1"/>
</dbReference>
<keyword evidence="4" id="KW-0145">Chemotaxis</keyword>
<sequence length="521" mass="56002">MLDRFKLTHRVWAGVVVYWAVFLAAIVVGLWGMMSARDALVHVHQQRMVPAGQVGDMIQRFYDSRLNVLLSFQHDPHGPLATLHDHPLNMHLEAIGKNAAANDVAWKAISERPMDAAESALVAEASDRQQAWRAKIQATVQQLRNDQYTPDVMQAFLVAGRTEGQALLNAYAALREHQLARADEEATAAERRYRLSKLVFAAIVLLGAVPMTLLMLTTLSRMTLGFREADETATAIAAGNLTRHISPNGADEITHLLTQMALMQNNLRQLISQVISGADSIASASSQVAAGTLDLSQRTEQQASSLEETASATEELNSTVSQNADHARTANDMAEAASAVAARGGAVVAQVVDTMNEINTSSHKIVDIIGVIDGIAFQTNILALNAAVEAARAGEQGRGFAVVASEVRSLAQRSSAAAREIKALIDTSVRNVTSGTEQVDQAGQTMREIVDSIQRVTVLMREIASSSREQSEGISQINSAVALMDGVTQQNAALVEEASAASSALQDQARQLTERVSAFRL</sequence>
<dbReference type="PANTHER" id="PTHR43531">
    <property type="entry name" value="PROTEIN ICFG"/>
    <property type="match status" value="1"/>
</dbReference>
<keyword evidence="7 13" id="KW-1133">Transmembrane helix</keyword>
<evidence type="ECO:0000256" key="1">
    <source>
        <dbReference type="ARBA" id="ARBA00004429"/>
    </source>
</evidence>
<protein>
    <submittedName>
        <fullName evidence="16">Methyl-accepting chemotaxis protein</fullName>
    </submittedName>
</protein>
<dbReference type="PANTHER" id="PTHR43531:SF14">
    <property type="entry name" value="METHYL-ACCEPTING CHEMOTAXIS PROTEIN I-RELATED"/>
    <property type="match status" value="1"/>
</dbReference>
<evidence type="ECO:0000256" key="5">
    <source>
        <dbReference type="ARBA" id="ARBA00022519"/>
    </source>
</evidence>
<comment type="subcellular location">
    <subcellularLocation>
        <location evidence="1">Cell inner membrane</location>
        <topology evidence="1">Multi-pass membrane protein</topology>
    </subcellularLocation>
</comment>
<name>A0ABW2QP07_9BURK</name>
<dbReference type="Gene3D" id="1.10.287.950">
    <property type="entry name" value="Methyl-accepting chemotaxis protein"/>
    <property type="match status" value="1"/>
</dbReference>
<proteinExistence type="inferred from homology"/>
<dbReference type="InterPro" id="IPR003660">
    <property type="entry name" value="HAMP_dom"/>
</dbReference>
<evidence type="ECO:0000256" key="10">
    <source>
        <dbReference type="ARBA" id="ARBA00029447"/>
    </source>
</evidence>
<organism evidence="16 17">
    <name type="scientific">Hydrogenophaga atypica</name>
    <dbReference type="NCBI Taxonomy" id="249409"/>
    <lineage>
        <taxon>Bacteria</taxon>
        <taxon>Pseudomonadati</taxon>
        <taxon>Pseudomonadota</taxon>
        <taxon>Betaproteobacteria</taxon>
        <taxon>Burkholderiales</taxon>
        <taxon>Comamonadaceae</taxon>
        <taxon>Hydrogenophaga</taxon>
    </lineage>
</organism>
<feature type="region of interest" description="Disordered" evidence="12">
    <location>
        <begin position="299"/>
        <end position="318"/>
    </location>
</feature>
<dbReference type="InterPro" id="IPR003122">
    <property type="entry name" value="Tar_rcpt_lig-bd"/>
</dbReference>
<dbReference type="Pfam" id="PF00015">
    <property type="entry name" value="MCPsignal"/>
    <property type="match status" value="1"/>
</dbReference>
<evidence type="ECO:0000313" key="17">
    <source>
        <dbReference type="Proteomes" id="UP001596501"/>
    </source>
</evidence>
<feature type="domain" description="Methyl-accepting transducer" evidence="14">
    <location>
        <begin position="277"/>
        <end position="506"/>
    </location>
</feature>
<evidence type="ECO:0000256" key="4">
    <source>
        <dbReference type="ARBA" id="ARBA00022500"/>
    </source>
</evidence>
<evidence type="ECO:0000256" key="6">
    <source>
        <dbReference type="ARBA" id="ARBA00022692"/>
    </source>
</evidence>
<evidence type="ECO:0000256" key="8">
    <source>
        <dbReference type="ARBA" id="ARBA00023136"/>
    </source>
</evidence>
<keyword evidence="2" id="KW-1003">Cell membrane</keyword>
<dbReference type="SMART" id="SM00304">
    <property type="entry name" value="HAMP"/>
    <property type="match status" value="1"/>
</dbReference>
<keyword evidence="5" id="KW-0997">Cell inner membrane</keyword>
<dbReference type="InterPro" id="IPR004090">
    <property type="entry name" value="Chemotax_Me-accpt_rcpt"/>
</dbReference>
<evidence type="ECO:0000259" key="15">
    <source>
        <dbReference type="PROSITE" id="PS50885"/>
    </source>
</evidence>
<evidence type="ECO:0000313" key="16">
    <source>
        <dbReference type="EMBL" id="MFC7410308.1"/>
    </source>
</evidence>
<evidence type="ECO:0000256" key="9">
    <source>
        <dbReference type="ARBA" id="ARBA00023224"/>
    </source>
</evidence>
<evidence type="ECO:0000256" key="7">
    <source>
        <dbReference type="ARBA" id="ARBA00022989"/>
    </source>
</evidence>
<dbReference type="Proteomes" id="UP001596501">
    <property type="component" value="Unassembled WGS sequence"/>
</dbReference>
<evidence type="ECO:0000259" key="14">
    <source>
        <dbReference type="PROSITE" id="PS50111"/>
    </source>
</evidence>
<feature type="transmembrane region" description="Helical" evidence="13">
    <location>
        <begin position="198"/>
        <end position="219"/>
    </location>
</feature>
<keyword evidence="17" id="KW-1185">Reference proteome</keyword>
<feature type="compositionally biased region" description="Low complexity" evidence="12">
    <location>
        <begin position="300"/>
        <end position="316"/>
    </location>
</feature>
<feature type="domain" description="HAMP" evidence="15">
    <location>
        <begin position="220"/>
        <end position="272"/>
    </location>
</feature>
<dbReference type="RefSeq" id="WP_382225183.1">
    <property type="nucleotide sequence ID" value="NZ_JBHTCA010000014.1"/>
</dbReference>
<reference evidence="17" key="1">
    <citation type="journal article" date="2019" name="Int. J. Syst. Evol. Microbiol.">
        <title>The Global Catalogue of Microorganisms (GCM) 10K type strain sequencing project: providing services to taxonomists for standard genome sequencing and annotation.</title>
        <authorList>
            <consortium name="The Broad Institute Genomics Platform"/>
            <consortium name="The Broad Institute Genome Sequencing Center for Infectious Disease"/>
            <person name="Wu L."/>
            <person name="Ma J."/>
        </authorList>
    </citation>
    <scope>NUCLEOTIDE SEQUENCE [LARGE SCALE GENOMIC DNA]</scope>
    <source>
        <strain evidence="17">CGMCC 1.12371</strain>
    </source>
</reference>
<dbReference type="SMART" id="SM00283">
    <property type="entry name" value="MA"/>
    <property type="match status" value="1"/>
</dbReference>
<keyword evidence="3" id="KW-0488">Methylation</keyword>
<evidence type="ECO:0000256" key="2">
    <source>
        <dbReference type="ARBA" id="ARBA00022475"/>
    </source>
</evidence>
<dbReference type="SUPFAM" id="SSF58104">
    <property type="entry name" value="Methyl-accepting chemotaxis protein (MCP) signaling domain"/>
    <property type="match status" value="1"/>
</dbReference>
<keyword evidence="8 13" id="KW-0472">Membrane</keyword>
<evidence type="ECO:0000256" key="3">
    <source>
        <dbReference type="ARBA" id="ARBA00022481"/>
    </source>
</evidence>
<accession>A0ABW2QP07</accession>
<dbReference type="InterPro" id="IPR051310">
    <property type="entry name" value="MCP_chemotaxis"/>
</dbReference>
<evidence type="ECO:0000256" key="13">
    <source>
        <dbReference type="SAM" id="Phobius"/>
    </source>
</evidence>
<dbReference type="CDD" id="cd11386">
    <property type="entry name" value="MCP_signal"/>
    <property type="match status" value="1"/>
</dbReference>
<keyword evidence="6 13" id="KW-0812">Transmembrane</keyword>
<keyword evidence="9 11" id="KW-0807">Transducer</keyword>
<comment type="caution">
    <text evidence="16">The sequence shown here is derived from an EMBL/GenBank/DDBJ whole genome shotgun (WGS) entry which is preliminary data.</text>
</comment>
<dbReference type="Pfam" id="PF02203">
    <property type="entry name" value="TarH"/>
    <property type="match status" value="1"/>
</dbReference>
<evidence type="ECO:0000256" key="12">
    <source>
        <dbReference type="SAM" id="MobiDB-lite"/>
    </source>
</evidence>
<dbReference type="InterPro" id="IPR004089">
    <property type="entry name" value="MCPsignal_dom"/>
</dbReference>